<comment type="caution">
    <text evidence="2">The sequence shown here is derived from an EMBL/GenBank/DDBJ whole genome shotgun (WGS) entry which is preliminary data.</text>
</comment>
<keyword evidence="1" id="KW-1133">Transmembrane helix</keyword>
<protein>
    <recommendedName>
        <fullName evidence="4">Glycerophosphoryl diester phosphodiesterase membrane domain-containing protein</fullName>
    </recommendedName>
</protein>
<reference evidence="2 3" key="1">
    <citation type="submission" date="2018-06" db="EMBL/GenBank/DDBJ databases">
        <title>Genomic insight into two independent archaeal endosymbiosis events.</title>
        <authorList>
            <person name="Lind A.E."/>
            <person name="Lewis W.H."/>
            <person name="Spang A."/>
            <person name="Guy L."/>
            <person name="Embley M.T."/>
            <person name="Ettema T.J.G."/>
        </authorList>
    </citation>
    <scope>NUCLEOTIDE SEQUENCE [LARGE SCALE GENOMIC DNA]</scope>
    <source>
        <strain evidence="2">NOE</strain>
    </source>
</reference>
<organism evidence="2 3">
    <name type="scientific">Candidatus Methanobinarius endosymbioticus</name>
    <dbReference type="NCBI Taxonomy" id="2006182"/>
    <lineage>
        <taxon>Archaea</taxon>
        <taxon>Methanobacteriati</taxon>
        <taxon>Methanobacteriota</taxon>
        <taxon>Methanomada group</taxon>
        <taxon>Methanobacteria</taxon>
        <taxon>Methanobacteriales</taxon>
        <taxon>Methanobacteriaceae</taxon>
        <taxon>Candidatus Methanobinarius</taxon>
    </lineage>
</organism>
<evidence type="ECO:0000256" key="1">
    <source>
        <dbReference type="SAM" id="Phobius"/>
    </source>
</evidence>
<feature type="transmembrane region" description="Helical" evidence="1">
    <location>
        <begin position="205"/>
        <end position="224"/>
    </location>
</feature>
<sequence>MEIVELFKDALTYPIKEWNKLLLFGVLFVVMSIFSILQVFGLALTNYAAVGIVGIISFVVTFVFTMLIFGYILSIIRKTINNVSGDVPKIDLATNFVDGLKVLVLYIVYYIIPVVITLIVAYATGAFNYLYQFMMIVANTGSVNAVPQALMANAGANLLIVAVIAMILYIIFTLLLWIATVVLAETDSLGAAVHMGNVFKKIGEISWVNYIIWAIILAIITFIIGFVSDLILYIPFLGFILSLLIISPFLEMFKTRALGLIYNESKR</sequence>
<gene>
    <name evidence="2" type="ORF">ALNOE001_21370</name>
</gene>
<dbReference type="Pfam" id="PF13197">
    <property type="entry name" value="DUF4013"/>
    <property type="match status" value="1"/>
</dbReference>
<feature type="transmembrane region" description="Helical" evidence="1">
    <location>
        <begin position="47"/>
        <end position="73"/>
    </location>
</feature>
<evidence type="ECO:0000313" key="3">
    <source>
        <dbReference type="Proteomes" id="UP000253099"/>
    </source>
</evidence>
<dbReference type="AlphaFoldDB" id="A0A366M9I8"/>
<proteinExistence type="predicted"/>
<keyword evidence="3" id="KW-1185">Reference proteome</keyword>
<evidence type="ECO:0008006" key="4">
    <source>
        <dbReference type="Google" id="ProtNLM"/>
    </source>
</evidence>
<dbReference type="EMBL" id="NIZT01000070">
    <property type="protein sequence ID" value="RBQ22390.1"/>
    <property type="molecule type" value="Genomic_DNA"/>
</dbReference>
<feature type="transmembrane region" description="Helical" evidence="1">
    <location>
        <begin position="103"/>
        <end position="125"/>
    </location>
</feature>
<keyword evidence="1" id="KW-0812">Transmembrane</keyword>
<name>A0A366M9I8_9EURY</name>
<feature type="transmembrane region" description="Helical" evidence="1">
    <location>
        <begin position="158"/>
        <end position="184"/>
    </location>
</feature>
<feature type="transmembrane region" description="Helical" evidence="1">
    <location>
        <begin position="21"/>
        <end position="41"/>
    </location>
</feature>
<dbReference type="PRINTS" id="PR00173">
    <property type="entry name" value="EDTRNSPORT"/>
</dbReference>
<dbReference type="InterPro" id="IPR025098">
    <property type="entry name" value="DUF4013"/>
</dbReference>
<keyword evidence="1" id="KW-0472">Membrane</keyword>
<accession>A0A366M9I8</accession>
<dbReference type="Proteomes" id="UP000253099">
    <property type="component" value="Unassembled WGS sequence"/>
</dbReference>
<evidence type="ECO:0000313" key="2">
    <source>
        <dbReference type="EMBL" id="RBQ22390.1"/>
    </source>
</evidence>
<feature type="transmembrane region" description="Helical" evidence="1">
    <location>
        <begin position="230"/>
        <end position="250"/>
    </location>
</feature>